<dbReference type="CDD" id="cd00293">
    <property type="entry name" value="USP-like"/>
    <property type="match status" value="1"/>
</dbReference>
<evidence type="ECO:0000313" key="4">
    <source>
        <dbReference type="Proteomes" id="UP000604661"/>
    </source>
</evidence>
<keyword evidence="4" id="KW-1185">Reference proteome</keyword>
<proteinExistence type="inferred from homology"/>
<feature type="domain" description="UspA" evidence="2">
    <location>
        <begin position="154"/>
        <end position="288"/>
    </location>
</feature>
<dbReference type="InterPro" id="IPR006015">
    <property type="entry name" value="Universal_stress_UspA"/>
</dbReference>
<accession>A0ABR8ETJ4</accession>
<feature type="domain" description="UspA" evidence="2">
    <location>
        <begin position="1"/>
        <end position="134"/>
    </location>
</feature>
<evidence type="ECO:0000256" key="1">
    <source>
        <dbReference type="ARBA" id="ARBA00008791"/>
    </source>
</evidence>
<comment type="similarity">
    <text evidence="1">Belongs to the universal stress protein A family.</text>
</comment>
<evidence type="ECO:0000259" key="2">
    <source>
        <dbReference type="Pfam" id="PF00582"/>
    </source>
</evidence>
<dbReference type="EMBL" id="JACJTE010000009">
    <property type="protein sequence ID" value="MBD2561192.1"/>
    <property type="molecule type" value="Genomic_DNA"/>
</dbReference>
<dbReference type="InterPro" id="IPR006016">
    <property type="entry name" value="UspA"/>
</dbReference>
<dbReference type="InterPro" id="IPR014729">
    <property type="entry name" value="Rossmann-like_a/b/a_fold"/>
</dbReference>
<dbReference type="PRINTS" id="PR01438">
    <property type="entry name" value="UNVRSLSTRESS"/>
</dbReference>
<comment type="caution">
    <text evidence="3">The sequence shown here is derived from an EMBL/GenBank/DDBJ whole genome shotgun (WGS) entry which is preliminary data.</text>
</comment>
<reference evidence="3 4" key="1">
    <citation type="journal article" date="2020" name="ISME J.">
        <title>Comparative genomics reveals insights into cyanobacterial evolution and habitat adaptation.</title>
        <authorList>
            <person name="Chen M.Y."/>
            <person name="Teng W.K."/>
            <person name="Zhao L."/>
            <person name="Hu C.X."/>
            <person name="Zhou Y.K."/>
            <person name="Han B.P."/>
            <person name="Song L.R."/>
            <person name="Shu W.S."/>
        </authorList>
    </citation>
    <scope>NUCLEOTIDE SEQUENCE [LARGE SCALE GENOMIC DNA]</scope>
    <source>
        <strain evidence="3 4">FACHB-391</strain>
    </source>
</reference>
<dbReference type="PANTHER" id="PTHR46268:SF22">
    <property type="entry name" value="SENSOR PROTEIN KDPD-RELATED"/>
    <property type="match status" value="1"/>
</dbReference>
<dbReference type="Pfam" id="PF00582">
    <property type="entry name" value="Usp"/>
    <property type="match status" value="2"/>
</dbReference>
<protein>
    <submittedName>
        <fullName evidence="3">Universal stress protein</fullName>
    </submittedName>
</protein>
<dbReference type="SUPFAM" id="SSF52402">
    <property type="entry name" value="Adenine nucleotide alpha hydrolases-like"/>
    <property type="match status" value="2"/>
</dbReference>
<gene>
    <name evidence="3" type="ORF">H6G95_11295</name>
</gene>
<dbReference type="PANTHER" id="PTHR46268">
    <property type="entry name" value="STRESS RESPONSE PROTEIN NHAX"/>
    <property type="match status" value="1"/>
</dbReference>
<dbReference type="RefSeq" id="WP_190892119.1">
    <property type="nucleotide sequence ID" value="NZ_JACJTE010000009.1"/>
</dbReference>
<organism evidence="3 4">
    <name type="scientific">Nostoc linckia FACHB-391</name>
    <dbReference type="NCBI Taxonomy" id="2692906"/>
    <lineage>
        <taxon>Bacteria</taxon>
        <taxon>Bacillati</taxon>
        <taxon>Cyanobacteriota</taxon>
        <taxon>Cyanophyceae</taxon>
        <taxon>Nostocales</taxon>
        <taxon>Nostocaceae</taxon>
        <taxon>Nostoc</taxon>
    </lineage>
</organism>
<dbReference type="Proteomes" id="UP000604661">
    <property type="component" value="Unassembled WGS sequence"/>
</dbReference>
<dbReference type="Gene3D" id="3.40.50.620">
    <property type="entry name" value="HUPs"/>
    <property type="match status" value="2"/>
</dbReference>
<evidence type="ECO:0000313" key="3">
    <source>
        <dbReference type="EMBL" id="MBD2561192.1"/>
    </source>
</evidence>
<name>A0ABR8ETJ4_NOSLI</name>
<sequence>MFQRVLICTDFSDGLHRLRHFVSSLALTGMKQIVFLHAVPLSERGIIPQVDSEKIEQAQTRFAEAVGESPTDVEVKIEVQSGKAVDTILKVAQTYRSQLIILGSQSRSLLTEKLVGSTMANLSRRTPIPLLVLRPQLMYAYTSEELILRCQHLFRSLLLPYNGTQEADYLVQQVKQLAQQQSGRYLQQCKLCWVLEDTGRRELPRKILPQQAGQTLSQIKADLEGINLQVELEVREGYSVTEVLEAAAMGDISAIAVSSGTIGKLQEWLVSSFTAELLRFSWYPVLFFPSQRG</sequence>